<feature type="compositionally biased region" description="Basic residues" evidence="2">
    <location>
        <begin position="136"/>
        <end position="149"/>
    </location>
</feature>
<evidence type="ECO:0000259" key="3">
    <source>
        <dbReference type="PROSITE" id="PS50174"/>
    </source>
</evidence>
<gene>
    <name evidence="4" type="ORF">HAZT_HAZT009405</name>
</gene>
<reference evidence="4" key="3">
    <citation type="submission" date="2019-06" db="EMBL/GenBank/DDBJ databases">
        <authorList>
            <person name="Poynton C."/>
            <person name="Hasenbein S."/>
            <person name="Benoit J.B."/>
            <person name="Sepulveda M.S."/>
            <person name="Poelchau M.F."/>
            <person name="Murali S.C."/>
            <person name="Chen S."/>
            <person name="Glastad K.M."/>
            <person name="Werren J.H."/>
            <person name="Vineis J.H."/>
            <person name="Bowen J.L."/>
            <person name="Friedrich M."/>
            <person name="Jones J."/>
            <person name="Robertson H.M."/>
            <person name="Feyereisen R."/>
            <person name="Mechler-Hickson A."/>
            <person name="Mathers N."/>
            <person name="Lee C.E."/>
            <person name="Colbourne J.K."/>
            <person name="Biales A."/>
            <person name="Johnston J.S."/>
            <person name="Wellborn G.A."/>
            <person name="Rosendale A.J."/>
            <person name="Cridge A.G."/>
            <person name="Munoz-Torres M.C."/>
            <person name="Bain P.A."/>
            <person name="Manny A.R."/>
            <person name="Major K.M."/>
            <person name="Lambert F.N."/>
            <person name="Vulpe C.D."/>
            <person name="Tuck P."/>
            <person name="Blalock B.J."/>
            <person name="Lin Y.-Y."/>
            <person name="Smith M.E."/>
            <person name="Ochoa-Acuna H."/>
            <person name="Chen M.-J.M."/>
            <person name="Childers C.P."/>
            <person name="Qu J."/>
            <person name="Dugan S."/>
            <person name="Lee S.L."/>
            <person name="Chao H."/>
            <person name="Dinh H."/>
            <person name="Han Y."/>
            <person name="Doddapaneni H."/>
            <person name="Worley K.C."/>
            <person name="Muzny D.M."/>
            <person name="Gibbs R.A."/>
            <person name="Richards S."/>
        </authorList>
    </citation>
    <scope>NUCLEOTIDE SEQUENCE</scope>
    <source>
        <strain evidence="4">HAZT.00-mixed</strain>
        <tissue evidence="4">Whole organism</tissue>
    </source>
</reference>
<comment type="caution">
    <text evidence="4">The sequence shown here is derived from an EMBL/GenBank/DDBJ whole genome shotgun (WGS) entry which is preliminary data.</text>
</comment>
<dbReference type="InterPro" id="IPR000467">
    <property type="entry name" value="G_patch_dom"/>
</dbReference>
<feature type="domain" description="G-patch" evidence="3">
    <location>
        <begin position="113"/>
        <end position="133"/>
    </location>
</feature>
<protein>
    <recommendedName>
        <fullName evidence="3">G-patch domain-containing protein</fullName>
    </recommendedName>
</protein>
<evidence type="ECO:0000313" key="4">
    <source>
        <dbReference type="EMBL" id="KAA0183264.1"/>
    </source>
</evidence>
<dbReference type="Proteomes" id="UP000711488">
    <property type="component" value="Unassembled WGS sequence"/>
</dbReference>
<dbReference type="Pfam" id="PF07713">
    <property type="entry name" value="DUF1604"/>
    <property type="match status" value="1"/>
</dbReference>
<sequence>MWKFVSYIYRFHGAFTGGFSAGHFNTVGSVEGFTPSTFTSSRSERNKDKVAQNVEMFMDEEDMSAHGIAAQRLQPIADYAGGSSSDGKRKRIMPSTGPIPGIPVLLDITTDPCKSVGVRLLRSLGWREGQGVGPRLSHREKKRKGKKFSHSSAVDGPGNSDSDSELPAGYSNVTFAPEEAGSAQLAVLENKDNTFGLGYKPLSRDNILGRKVRESQPFSVSEKKKTMTIKGQAFGVGAFEEEDEDIYAQEDLSDYNFTLGGSATAVTKTSSTNSNISVRTGVKGAQPPVVRASTPPDERVSSPLPPELFSDEAQPSKAGAQYQPFSSDPQKQKRYELFLRMTEKGLKSRYNETQPASLTEWERDREIQEFERAALLYKPLTFAMATR</sequence>
<evidence type="ECO:0000256" key="1">
    <source>
        <dbReference type="ARBA" id="ARBA00008600"/>
    </source>
</evidence>
<dbReference type="InterPro" id="IPR011666">
    <property type="entry name" value="DUF1604"/>
</dbReference>
<feature type="region of interest" description="Disordered" evidence="2">
    <location>
        <begin position="277"/>
        <end position="329"/>
    </location>
</feature>
<dbReference type="PANTHER" id="PTHR13384">
    <property type="entry name" value="G PATCH DOMAIN-CONTAINING PROTEIN 1"/>
    <property type="match status" value="1"/>
</dbReference>
<organism evidence="4">
    <name type="scientific">Hyalella azteca</name>
    <name type="common">Amphipod</name>
    <dbReference type="NCBI Taxonomy" id="294128"/>
    <lineage>
        <taxon>Eukaryota</taxon>
        <taxon>Metazoa</taxon>
        <taxon>Ecdysozoa</taxon>
        <taxon>Arthropoda</taxon>
        <taxon>Crustacea</taxon>
        <taxon>Multicrustacea</taxon>
        <taxon>Malacostraca</taxon>
        <taxon>Eumalacostraca</taxon>
        <taxon>Peracarida</taxon>
        <taxon>Amphipoda</taxon>
        <taxon>Senticaudata</taxon>
        <taxon>Talitrida</taxon>
        <taxon>Talitroidea</taxon>
        <taxon>Hyalellidae</taxon>
        <taxon>Hyalella</taxon>
    </lineage>
</organism>
<dbReference type="Pfam" id="PF26093">
    <property type="entry name" value="HTH_TGH"/>
    <property type="match status" value="1"/>
</dbReference>
<dbReference type="AlphaFoldDB" id="A0A6A0GND8"/>
<dbReference type="GO" id="GO:0006397">
    <property type="term" value="P:mRNA processing"/>
    <property type="evidence" value="ECO:0007669"/>
    <property type="project" value="InterPro"/>
</dbReference>
<dbReference type="Pfam" id="PF01585">
    <property type="entry name" value="G-patch"/>
    <property type="match status" value="1"/>
</dbReference>
<reference evidence="4" key="2">
    <citation type="journal article" date="2018" name="Environ. Sci. Technol.">
        <title>The Toxicogenome of Hyalella azteca: A Model for Sediment Ecotoxicology and Evolutionary Toxicology.</title>
        <authorList>
            <person name="Poynton H.C."/>
            <person name="Hasenbein S."/>
            <person name="Benoit J.B."/>
            <person name="Sepulveda M.S."/>
            <person name="Poelchau M.F."/>
            <person name="Hughes D.S.T."/>
            <person name="Murali S.C."/>
            <person name="Chen S."/>
            <person name="Glastad K.M."/>
            <person name="Goodisman M.A.D."/>
            <person name="Werren J.H."/>
            <person name="Vineis J.H."/>
            <person name="Bowen J.L."/>
            <person name="Friedrich M."/>
            <person name="Jones J."/>
            <person name="Robertson H.M."/>
            <person name="Feyereisen R."/>
            <person name="Mechler-Hickson A."/>
            <person name="Mathers N."/>
            <person name="Lee C.E."/>
            <person name="Colbourne J.K."/>
            <person name="Biales A."/>
            <person name="Johnston J.S."/>
            <person name="Wellborn G.A."/>
            <person name="Rosendale A.J."/>
            <person name="Cridge A.G."/>
            <person name="Munoz-Torres M.C."/>
            <person name="Bain P.A."/>
            <person name="Manny A.R."/>
            <person name="Major K.M."/>
            <person name="Lambert F.N."/>
            <person name="Vulpe C.D."/>
            <person name="Tuck P."/>
            <person name="Blalock B.J."/>
            <person name="Lin Y.Y."/>
            <person name="Smith M.E."/>
            <person name="Ochoa-Acuna H."/>
            <person name="Chen M.M."/>
            <person name="Childers C.P."/>
            <person name="Qu J."/>
            <person name="Dugan S."/>
            <person name="Lee S.L."/>
            <person name="Chao H."/>
            <person name="Dinh H."/>
            <person name="Han Y."/>
            <person name="Doddapaneni H."/>
            <person name="Worley K.C."/>
            <person name="Muzny D.M."/>
            <person name="Gibbs R.A."/>
            <person name="Richards S."/>
        </authorList>
    </citation>
    <scope>NUCLEOTIDE SEQUENCE</scope>
    <source>
        <strain evidence="4">HAZT.00-mixed</strain>
        <tissue evidence="4">Whole organism</tissue>
    </source>
</reference>
<comment type="similarity">
    <text evidence="1">Belongs to the GPATCH1 family.</text>
</comment>
<dbReference type="PANTHER" id="PTHR13384:SF19">
    <property type="entry name" value="G PATCH DOMAIN-CONTAINING PROTEIN 1"/>
    <property type="match status" value="1"/>
</dbReference>
<proteinExistence type="inferred from homology"/>
<dbReference type="OrthoDB" id="20507at2759"/>
<dbReference type="EMBL" id="JQDR03017970">
    <property type="protein sequence ID" value="KAA0183264.1"/>
    <property type="molecule type" value="Genomic_DNA"/>
</dbReference>
<dbReference type="PROSITE" id="PS50174">
    <property type="entry name" value="G_PATCH"/>
    <property type="match status" value="1"/>
</dbReference>
<name>A0A6A0GND8_HYAAZ</name>
<reference evidence="4" key="1">
    <citation type="submission" date="2014-08" db="EMBL/GenBank/DDBJ databases">
        <authorList>
            <person name="Murali S."/>
            <person name="Richards S."/>
            <person name="Bandaranaike D."/>
            <person name="Bellair M."/>
            <person name="Blankenburg K."/>
            <person name="Chao H."/>
            <person name="Dinh H."/>
            <person name="Doddapaneni H."/>
            <person name="Dugan-Rocha S."/>
            <person name="Elkadiri S."/>
            <person name="Gnanaolivu R."/>
            <person name="Hughes D."/>
            <person name="Lee S."/>
            <person name="Li M."/>
            <person name="Ming W."/>
            <person name="Munidasa M."/>
            <person name="Muniz J."/>
            <person name="Nguyen L."/>
            <person name="Osuji N."/>
            <person name="Pu L.-L."/>
            <person name="Puazo M."/>
            <person name="Skinner E."/>
            <person name="Qu C."/>
            <person name="Quiroz J."/>
            <person name="Raj R."/>
            <person name="Weissenberger G."/>
            <person name="Xin Y."/>
            <person name="Zou X."/>
            <person name="Han Y."/>
            <person name="Worley K."/>
            <person name="Muzny D."/>
            <person name="Gibbs R."/>
        </authorList>
    </citation>
    <scope>NUCLEOTIDE SEQUENCE</scope>
    <source>
        <strain evidence="4">HAZT.00-mixed</strain>
        <tissue evidence="4">Whole organism</tissue>
    </source>
</reference>
<evidence type="ECO:0000256" key="2">
    <source>
        <dbReference type="SAM" id="MobiDB-lite"/>
    </source>
</evidence>
<dbReference type="GO" id="GO:0005634">
    <property type="term" value="C:nucleus"/>
    <property type="evidence" value="ECO:0007669"/>
    <property type="project" value="TreeGrafter"/>
</dbReference>
<dbReference type="GO" id="GO:0003723">
    <property type="term" value="F:RNA binding"/>
    <property type="evidence" value="ECO:0007669"/>
    <property type="project" value="TreeGrafter"/>
</dbReference>
<feature type="region of interest" description="Disordered" evidence="2">
    <location>
        <begin position="129"/>
        <end position="170"/>
    </location>
</feature>
<accession>A0A6A0GND8</accession>